<reference evidence="1" key="1">
    <citation type="submission" date="2021-06" db="EMBL/GenBank/DDBJ databases">
        <authorList>
            <person name="Kallberg Y."/>
            <person name="Tangrot J."/>
            <person name="Rosling A."/>
        </authorList>
    </citation>
    <scope>NUCLEOTIDE SEQUENCE</scope>
    <source>
        <strain evidence="1">MA453B</strain>
    </source>
</reference>
<gene>
    <name evidence="1" type="ORF">DERYTH_LOCUS22356</name>
</gene>
<feature type="non-terminal residue" evidence="1">
    <location>
        <position position="233"/>
    </location>
</feature>
<comment type="caution">
    <text evidence="1">The sequence shown here is derived from an EMBL/GenBank/DDBJ whole genome shotgun (WGS) entry which is preliminary data.</text>
</comment>
<dbReference type="Proteomes" id="UP000789405">
    <property type="component" value="Unassembled WGS sequence"/>
</dbReference>
<name>A0A9N9JVE0_9GLOM</name>
<dbReference type="AlphaFoldDB" id="A0A9N9JVE0"/>
<accession>A0A9N9JVE0</accession>
<evidence type="ECO:0000313" key="2">
    <source>
        <dbReference type="Proteomes" id="UP000789405"/>
    </source>
</evidence>
<organism evidence="1 2">
    <name type="scientific">Dentiscutata erythropus</name>
    <dbReference type="NCBI Taxonomy" id="1348616"/>
    <lineage>
        <taxon>Eukaryota</taxon>
        <taxon>Fungi</taxon>
        <taxon>Fungi incertae sedis</taxon>
        <taxon>Mucoromycota</taxon>
        <taxon>Glomeromycotina</taxon>
        <taxon>Glomeromycetes</taxon>
        <taxon>Diversisporales</taxon>
        <taxon>Gigasporaceae</taxon>
        <taxon>Dentiscutata</taxon>
    </lineage>
</organism>
<protein>
    <submittedName>
        <fullName evidence="1">21352_t:CDS:1</fullName>
    </submittedName>
</protein>
<sequence>FSGPSSLQMSKTVGNVPVPAVIFFPGSSPIINISCLDTTVTYDCSNNLINYTDYIVYFSNSSFSSTSTVLFLIYTVDLNSSTYPYVTLLDSATYTKYNDYFIVSGSISLKGSKTSSNIQDKLSSLLYENYYTLSPFQWNYIFLDRIQYQDLEISSEQAMFTKVASKSSQHRVKYFGLSTRMFPIGQYSNADFPNVTIPYTLLQISNMSTILTTYTQVNKVSSTTVAGFLSGLG</sequence>
<keyword evidence="2" id="KW-1185">Reference proteome</keyword>
<dbReference type="EMBL" id="CAJVPY010030805">
    <property type="protein sequence ID" value="CAG8795832.1"/>
    <property type="molecule type" value="Genomic_DNA"/>
</dbReference>
<evidence type="ECO:0000313" key="1">
    <source>
        <dbReference type="EMBL" id="CAG8795832.1"/>
    </source>
</evidence>
<feature type="non-terminal residue" evidence="1">
    <location>
        <position position="1"/>
    </location>
</feature>
<proteinExistence type="predicted"/>
<dbReference type="OrthoDB" id="2486962at2759"/>